<evidence type="ECO:0000259" key="8">
    <source>
        <dbReference type="Pfam" id="PF01694"/>
    </source>
</evidence>
<evidence type="ECO:0000256" key="4">
    <source>
        <dbReference type="ARBA" id="ARBA00022801"/>
    </source>
</evidence>
<dbReference type="AlphaFoldDB" id="A0A0K8P8X5"/>
<dbReference type="Pfam" id="PF01694">
    <property type="entry name" value="Rhomboid"/>
    <property type="match status" value="1"/>
</dbReference>
<dbReference type="EMBL" id="BBYR01000111">
    <property type="protein sequence ID" value="GAP38964.1"/>
    <property type="molecule type" value="Genomic_DNA"/>
</dbReference>
<organism evidence="9 10">
    <name type="scientific">Piscinibacter sakaiensis</name>
    <name type="common">Ideonella sakaiensis</name>
    <dbReference type="NCBI Taxonomy" id="1547922"/>
    <lineage>
        <taxon>Bacteria</taxon>
        <taxon>Pseudomonadati</taxon>
        <taxon>Pseudomonadota</taxon>
        <taxon>Betaproteobacteria</taxon>
        <taxon>Burkholderiales</taxon>
        <taxon>Sphaerotilaceae</taxon>
        <taxon>Piscinibacter</taxon>
    </lineage>
</organism>
<reference evidence="10" key="1">
    <citation type="submission" date="2015-07" db="EMBL/GenBank/DDBJ databases">
        <title>Discovery of a poly(ethylene terephthalate assimilation.</title>
        <authorList>
            <person name="Yoshida S."/>
            <person name="Hiraga K."/>
            <person name="Takehana T."/>
            <person name="Taniguchi I."/>
            <person name="Yamaji H."/>
            <person name="Maeda Y."/>
            <person name="Toyohara K."/>
            <person name="Miyamoto K."/>
            <person name="Kimura Y."/>
            <person name="Oda K."/>
        </authorList>
    </citation>
    <scope>NUCLEOTIDE SEQUENCE [LARGE SCALE GENOMIC DNA]</scope>
    <source>
        <strain evidence="10">NBRC 110686 / TISTR 2288 / 201-F6</strain>
    </source>
</reference>
<evidence type="ECO:0000313" key="10">
    <source>
        <dbReference type="Proteomes" id="UP000037660"/>
    </source>
</evidence>
<dbReference type="GO" id="GO:0006508">
    <property type="term" value="P:proteolysis"/>
    <property type="evidence" value="ECO:0007669"/>
    <property type="project" value="UniProtKB-KW"/>
</dbReference>
<accession>A0A0K8P8X5</accession>
<feature type="domain" description="Peptidase S54 rhomboid" evidence="8">
    <location>
        <begin position="45"/>
        <end position="184"/>
    </location>
</feature>
<feature type="transmembrane region" description="Helical" evidence="7">
    <location>
        <begin position="110"/>
        <end position="129"/>
    </location>
</feature>
<comment type="caution">
    <text evidence="9">The sequence shown here is derived from an EMBL/GenBank/DDBJ whole genome shotgun (WGS) entry which is preliminary data.</text>
</comment>
<keyword evidence="5 7" id="KW-1133">Transmembrane helix</keyword>
<feature type="transmembrane region" description="Helical" evidence="7">
    <location>
        <begin position="167"/>
        <end position="187"/>
    </location>
</feature>
<keyword evidence="4" id="KW-0378">Hydrolase</keyword>
<dbReference type="STRING" id="1547922.ISF6_0383"/>
<keyword evidence="9" id="KW-0645">Protease</keyword>
<dbReference type="SUPFAM" id="SSF144091">
    <property type="entry name" value="Rhomboid-like"/>
    <property type="match status" value="1"/>
</dbReference>
<feature type="transmembrane region" description="Helical" evidence="7">
    <location>
        <begin position="12"/>
        <end position="36"/>
    </location>
</feature>
<evidence type="ECO:0000256" key="6">
    <source>
        <dbReference type="ARBA" id="ARBA00023136"/>
    </source>
</evidence>
<dbReference type="InterPro" id="IPR050925">
    <property type="entry name" value="Rhomboid_protease_S54"/>
</dbReference>
<evidence type="ECO:0000256" key="2">
    <source>
        <dbReference type="ARBA" id="ARBA00009045"/>
    </source>
</evidence>
<evidence type="ECO:0000256" key="3">
    <source>
        <dbReference type="ARBA" id="ARBA00022692"/>
    </source>
</evidence>
<dbReference type="Gene3D" id="1.20.1540.10">
    <property type="entry name" value="Rhomboid-like"/>
    <property type="match status" value="1"/>
</dbReference>
<evidence type="ECO:0000313" key="9">
    <source>
        <dbReference type="EMBL" id="GAP38964.1"/>
    </source>
</evidence>
<dbReference type="PANTHER" id="PTHR43731:SF14">
    <property type="entry name" value="PRESENILIN-ASSOCIATED RHOMBOID-LIKE PROTEIN, MITOCHONDRIAL"/>
    <property type="match status" value="1"/>
</dbReference>
<keyword evidence="10" id="KW-1185">Reference proteome</keyword>
<keyword evidence="6 7" id="KW-0472">Membrane</keyword>
<proteinExistence type="inferred from homology"/>
<keyword evidence="3 7" id="KW-0812">Transmembrane</keyword>
<evidence type="ECO:0000256" key="7">
    <source>
        <dbReference type="SAM" id="Phobius"/>
    </source>
</evidence>
<dbReference type="SMART" id="SM01160">
    <property type="entry name" value="DUF1751"/>
    <property type="match status" value="1"/>
</dbReference>
<dbReference type="Proteomes" id="UP000037660">
    <property type="component" value="Unassembled WGS sequence"/>
</dbReference>
<dbReference type="RefSeq" id="WP_054022795.1">
    <property type="nucleotide sequence ID" value="NZ_BBYR01000111.1"/>
</dbReference>
<gene>
    <name evidence="9" type="ORF">ISF6_0383</name>
</gene>
<name>A0A0K8P8X5_PISS1</name>
<feature type="transmembrane region" description="Helical" evidence="7">
    <location>
        <begin position="83"/>
        <end position="104"/>
    </location>
</feature>
<feature type="transmembrane region" description="Helical" evidence="7">
    <location>
        <begin position="141"/>
        <end position="161"/>
    </location>
</feature>
<evidence type="ECO:0000256" key="5">
    <source>
        <dbReference type="ARBA" id="ARBA00022989"/>
    </source>
</evidence>
<sequence>MPPLFPITQALLLVNVAMFCLDAFIGRWTLGLLALWPLGEGFLPWQVVTYSFLHGSLGHLFFNMLGLWMFGAELERLWGPRRYLQFYFASVLTAAAAQLAMAALTGSNTPTVGASGGLFGLLLAFGMTFPNRTIVPLIPPIPMPAKVFVALYGGLELLLGVTGTQSGVAHFAHLGGMLGGWLMIRYWRGQSPFGRRRR</sequence>
<dbReference type="OrthoDB" id="9778341at2"/>
<comment type="subcellular location">
    <subcellularLocation>
        <location evidence="1">Membrane</location>
        <topology evidence="1">Multi-pass membrane protein</topology>
    </subcellularLocation>
</comment>
<protein>
    <submittedName>
        <fullName evidence="9">Rhomboid family serine protease</fullName>
    </submittedName>
</protein>
<evidence type="ECO:0000256" key="1">
    <source>
        <dbReference type="ARBA" id="ARBA00004141"/>
    </source>
</evidence>
<dbReference type="InterPro" id="IPR022764">
    <property type="entry name" value="Peptidase_S54_rhomboid_dom"/>
</dbReference>
<dbReference type="InterPro" id="IPR035952">
    <property type="entry name" value="Rhomboid-like_sf"/>
</dbReference>
<feature type="transmembrane region" description="Helical" evidence="7">
    <location>
        <begin position="48"/>
        <end position="71"/>
    </location>
</feature>
<comment type="similarity">
    <text evidence="2">Belongs to the peptidase S54 family.</text>
</comment>
<dbReference type="PANTHER" id="PTHR43731">
    <property type="entry name" value="RHOMBOID PROTEASE"/>
    <property type="match status" value="1"/>
</dbReference>
<reference evidence="9 10" key="2">
    <citation type="journal article" date="2016" name="Science">
        <title>A bacterium that degrades and assimilates poly(ethylene terephthalate).</title>
        <authorList>
            <person name="Yoshida S."/>
            <person name="Hiraga K."/>
            <person name="Takehana T."/>
            <person name="Taniguchi I."/>
            <person name="Yamaji H."/>
            <person name="Maeda Y."/>
            <person name="Toyohara K."/>
            <person name="Miyamoto K."/>
            <person name="Kimura Y."/>
            <person name="Oda K."/>
        </authorList>
    </citation>
    <scope>NUCLEOTIDE SEQUENCE [LARGE SCALE GENOMIC DNA]</scope>
    <source>
        <strain evidence="10">NBRC 110686 / TISTR 2288 / 201-F6</strain>
    </source>
</reference>
<dbReference type="GO" id="GO:0004252">
    <property type="term" value="F:serine-type endopeptidase activity"/>
    <property type="evidence" value="ECO:0007669"/>
    <property type="project" value="InterPro"/>
</dbReference>
<dbReference type="GO" id="GO:0016020">
    <property type="term" value="C:membrane"/>
    <property type="evidence" value="ECO:0007669"/>
    <property type="project" value="UniProtKB-SubCell"/>
</dbReference>